<feature type="domain" description="Tyr recombinase" evidence="10">
    <location>
        <begin position="105"/>
        <end position="288"/>
    </location>
</feature>
<dbReference type="Pfam" id="PF00589">
    <property type="entry name" value="Phage_integrase"/>
    <property type="match status" value="1"/>
</dbReference>
<keyword evidence="8 9" id="KW-0131">Cell cycle</keyword>
<comment type="subunit">
    <text evidence="9">Forms a cyclic heterotetrameric complex composed of two molecules of XerC and two molecules of XerD.</text>
</comment>
<keyword evidence="3 9" id="KW-0132">Cell division</keyword>
<evidence type="ECO:0000256" key="7">
    <source>
        <dbReference type="ARBA" id="ARBA00023172"/>
    </source>
</evidence>
<dbReference type="GO" id="GO:0007059">
    <property type="term" value="P:chromosome segregation"/>
    <property type="evidence" value="ECO:0007669"/>
    <property type="project" value="UniProtKB-UniRule"/>
</dbReference>
<keyword evidence="4 9" id="KW-0159">Chromosome partition</keyword>
<dbReference type="Pfam" id="PF02899">
    <property type="entry name" value="Phage_int_SAM_1"/>
    <property type="match status" value="1"/>
</dbReference>
<feature type="active site" evidence="9">
    <location>
        <position position="170"/>
    </location>
</feature>
<keyword evidence="7 9" id="KW-0233">DNA recombination</keyword>
<dbReference type="Proteomes" id="UP000321945">
    <property type="component" value="Unassembled WGS sequence"/>
</dbReference>
<dbReference type="InterPro" id="IPR011010">
    <property type="entry name" value="DNA_brk_join_enz"/>
</dbReference>
<feature type="active site" description="O-(3'-phospho-DNA)-tyrosine intermediate" evidence="9">
    <location>
        <position position="275"/>
    </location>
</feature>
<dbReference type="GO" id="GO:0051301">
    <property type="term" value="P:cell division"/>
    <property type="evidence" value="ECO:0007669"/>
    <property type="project" value="UniProtKB-KW"/>
</dbReference>
<sequence length="294" mass="33858">MSFQSFTDYLQLEKKYSPHTVTAYLKDLEGFQKFASEEYQYSEILDVNYSIVRSWIVSLVDSGISNRTVNRKISSLKTYYKFLLKTGQIEINPLAKHKALKTAKKIQVPFSEKEIGNVMEMLENENNFEGCRDRLIVELFYSTGIRRAELINIKLNDVSFAQKTIKVLGKRNKERIIPLLSPVIKSIQAYLPFRDQLDEIKDSDKLFLTAKGVKVYETLVYRIINSYFSNASEKVKKSPHILRHSFATHLLNEGADINSVKELLGHSSLASTQVYTQNSIAELKEVYKNSHPRN</sequence>
<comment type="caution">
    <text evidence="12">The sequence shown here is derived from an EMBL/GenBank/DDBJ whole genome shotgun (WGS) entry which is preliminary data.</text>
</comment>
<accession>A0A5C6YQ80</accession>
<dbReference type="PROSITE" id="PS51898">
    <property type="entry name" value="TYR_RECOMBINASE"/>
    <property type="match status" value="1"/>
</dbReference>
<keyword evidence="6 9" id="KW-0238">DNA-binding</keyword>
<keyword evidence="5 9" id="KW-0229">DNA integration</keyword>
<evidence type="ECO:0000256" key="5">
    <source>
        <dbReference type="ARBA" id="ARBA00022908"/>
    </source>
</evidence>
<comment type="similarity">
    <text evidence="9">Belongs to the 'phage' integrase family. XerC subfamily.</text>
</comment>
<evidence type="ECO:0000259" key="10">
    <source>
        <dbReference type="PROSITE" id="PS51898"/>
    </source>
</evidence>
<dbReference type="InterPro" id="IPR023009">
    <property type="entry name" value="Tyrosine_recombinase_XerC/XerD"/>
</dbReference>
<dbReference type="GO" id="GO:0006313">
    <property type="term" value="P:DNA transposition"/>
    <property type="evidence" value="ECO:0007669"/>
    <property type="project" value="UniProtKB-UniRule"/>
</dbReference>
<dbReference type="PANTHER" id="PTHR30349:SF77">
    <property type="entry name" value="TYROSINE RECOMBINASE XERC"/>
    <property type="match status" value="1"/>
</dbReference>
<evidence type="ECO:0000256" key="2">
    <source>
        <dbReference type="ARBA" id="ARBA00022490"/>
    </source>
</evidence>
<feature type="active site" evidence="9">
    <location>
        <position position="146"/>
    </location>
</feature>
<feature type="active site" evidence="9">
    <location>
        <position position="243"/>
    </location>
</feature>
<evidence type="ECO:0000256" key="1">
    <source>
        <dbReference type="ARBA" id="ARBA00004496"/>
    </source>
</evidence>
<dbReference type="RefSeq" id="WP_111816318.1">
    <property type="nucleotide sequence ID" value="NZ_CBCRZQ010000008.1"/>
</dbReference>
<proteinExistence type="inferred from homology"/>
<comment type="function">
    <text evidence="9">Site-specific tyrosine recombinase, which acts by catalyzing the cutting and rejoining of the recombining DNA molecules. The XerC-XerD complex is essential to convert dimers of the bacterial chromosome into monomers to permit their segregation at cell division. It also contributes to the segregational stability of plasmids.</text>
</comment>
<dbReference type="Gene3D" id="1.10.150.130">
    <property type="match status" value="1"/>
</dbReference>
<evidence type="ECO:0000313" key="13">
    <source>
        <dbReference type="Proteomes" id="UP000321945"/>
    </source>
</evidence>
<dbReference type="InterPro" id="IPR050090">
    <property type="entry name" value="Tyrosine_recombinase_XerCD"/>
</dbReference>
<keyword evidence="13" id="KW-1185">Reference proteome</keyword>
<reference evidence="12 13" key="1">
    <citation type="submission" date="2019-08" db="EMBL/GenBank/DDBJ databases">
        <title>Genome of Aequorivita lipolytica Y10-2 (type strain).</title>
        <authorList>
            <person name="Bowman J.P."/>
        </authorList>
    </citation>
    <scope>NUCLEOTIDE SEQUENCE [LARGE SCALE GENOMIC DNA]</scope>
    <source>
        <strain evidence="12 13">Y10-2</strain>
    </source>
</reference>
<protein>
    <recommendedName>
        <fullName evidence="9">Tyrosine recombinase XerC</fullName>
    </recommendedName>
</protein>
<dbReference type="InterPro" id="IPR002104">
    <property type="entry name" value="Integrase_catalytic"/>
</dbReference>
<dbReference type="PANTHER" id="PTHR30349">
    <property type="entry name" value="PHAGE INTEGRASE-RELATED"/>
    <property type="match status" value="1"/>
</dbReference>
<dbReference type="GO" id="GO:0005737">
    <property type="term" value="C:cytoplasm"/>
    <property type="evidence" value="ECO:0007669"/>
    <property type="project" value="UniProtKB-SubCell"/>
</dbReference>
<evidence type="ECO:0000259" key="11">
    <source>
        <dbReference type="PROSITE" id="PS51900"/>
    </source>
</evidence>
<dbReference type="InterPro" id="IPR044068">
    <property type="entry name" value="CB"/>
</dbReference>
<name>A0A5C6YQ80_9FLAO</name>
<dbReference type="AlphaFoldDB" id="A0A5C6YQ80"/>
<feature type="active site" evidence="9">
    <location>
        <position position="266"/>
    </location>
</feature>
<evidence type="ECO:0000256" key="6">
    <source>
        <dbReference type="ARBA" id="ARBA00023125"/>
    </source>
</evidence>
<dbReference type="GO" id="GO:0009037">
    <property type="term" value="F:tyrosine-based site-specific recombinase activity"/>
    <property type="evidence" value="ECO:0007669"/>
    <property type="project" value="UniProtKB-UniRule"/>
</dbReference>
<feature type="domain" description="Core-binding (CB)" evidence="11">
    <location>
        <begin position="1"/>
        <end position="84"/>
    </location>
</feature>
<dbReference type="InterPro" id="IPR004107">
    <property type="entry name" value="Integrase_SAM-like_N"/>
</dbReference>
<gene>
    <name evidence="9" type="primary">xerC</name>
    <name evidence="12" type="ORF">ESV24_09815</name>
</gene>
<evidence type="ECO:0000256" key="4">
    <source>
        <dbReference type="ARBA" id="ARBA00022829"/>
    </source>
</evidence>
<organism evidence="12 13">
    <name type="scientific">Aequorivita lipolytica</name>
    <dbReference type="NCBI Taxonomy" id="153267"/>
    <lineage>
        <taxon>Bacteria</taxon>
        <taxon>Pseudomonadati</taxon>
        <taxon>Bacteroidota</taxon>
        <taxon>Flavobacteriia</taxon>
        <taxon>Flavobacteriales</taxon>
        <taxon>Flavobacteriaceae</taxon>
        <taxon>Aequorivita</taxon>
    </lineage>
</organism>
<evidence type="ECO:0000256" key="8">
    <source>
        <dbReference type="ARBA" id="ARBA00023306"/>
    </source>
</evidence>
<evidence type="ECO:0000313" key="12">
    <source>
        <dbReference type="EMBL" id="TXD69034.1"/>
    </source>
</evidence>
<comment type="subcellular location">
    <subcellularLocation>
        <location evidence="1 9">Cytoplasm</location>
    </subcellularLocation>
</comment>
<evidence type="ECO:0000256" key="9">
    <source>
        <dbReference type="HAMAP-Rule" id="MF_01808"/>
    </source>
</evidence>
<dbReference type="Gene3D" id="1.10.443.10">
    <property type="entry name" value="Intergrase catalytic core"/>
    <property type="match status" value="1"/>
</dbReference>
<dbReference type="EMBL" id="VORU01000007">
    <property type="protein sequence ID" value="TXD69034.1"/>
    <property type="molecule type" value="Genomic_DNA"/>
</dbReference>
<dbReference type="PROSITE" id="PS51900">
    <property type="entry name" value="CB"/>
    <property type="match status" value="1"/>
</dbReference>
<dbReference type="HAMAP" id="MF_01808">
    <property type="entry name" value="Recomb_XerC_XerD"/>
    <property type="match status" value="1"/>
</dbReference>
<dbReference type="GO" id="GO:0003677">
    <property type="term" value="F:DNA binding"/>
    <property type="evidence" value="ECO:0007669"/>
    <property type="project" value="UniProtKB-UniRule"/>
</dbReference>
<dbReference type="OrthoDB" id="9801717at2"/>
<dbReference type="InterPro" id="IPR010998">
    <property type="entry name" value="Integrase_recombinase_N"/>
</dbReference>
<evidence type="ECO:0000256" key="3">
    <source>
        <dbReference type="ARBA" id="ARBA00022618"/>
    </source>
</evidence>
<dbReference type="InterPro" id="IPR013762">
    <property type="entry name" value="Integrase-like_cat_sf"/>
</dbReference>
<dbReference type="SUPFAM" id="SSF56349">
    <property type="entry name" value="DNA breaking-rejoining enzymes"/>
    <property type="match status" value="1"/>
</dbReference>
<feature type="active site" evidence="9">
    <location>
        <position position="240"/>
    </location>
</feature>
<keyword evidence="2 9" id="KW-0963">Cytoplasm</keyword>